<dbReference type="InterPro" id="IPR029753">
    <property type="entry name" value="D-isomer_DH_CS"/>
</dbReference>
<comment type="similarity">
    <text evidence="1 4">Belongs to the D-isomer specific 2-hydroxyacid dehydrogenase family.</text>
</comment>
<dbReference type="KEGG" id="bvo:Pan97_33140"/>
<dbReference type="CDD" id="cd12172">
    <property type="entry name" value="PGDH_like_2"/>
    <property type="match status" value="1"/>
</dbReference>
<dbReference type="Proteomes" id="UP000318626">
    <property type="component" value="Chromosome"/>
</dbReference>
<dbReference type="Gene3D" id="3.40.50.720">
    <property type="entry name" value="NAD(P)-binding Rossmann-like Domain"/>
    <property type="match status" value="2"/>
</dbReference>
<dbReference type="SUPFAM" id="SSF51735">
    <property type="entry name" value="NAD(P)-binding Rossmann-fold domains"/>
    <property type="match status" value="1"/>
</dbReference>
<reference evidence="8" key="1">
    <citation type="submission" date="2019-02" db="EMBL/GenBank/DDBJ databases">
        <title>Deep-cultivation of Planctomycetes and their phenomic and genomic characterization uncovers novel biology.</title>
        <authorList>
            <person name="Wiegand S."/>
            <person name="Jogler M."/>
            <person name="Boedeker C."/>
            <person name="Pinto D."/>
            <person name="Vollmers J."/>
            <person name="Rivas-Marin E."/>
            <person name="Kohn T."/>
            <person name="Peeters S.H."/>
            <person name="Heuer A."/>
            <person name="Rast P."/>
            <person name="Oberbeckmann S."/>
            <person name="Bunk B."/>
            <person name="Jeske O."/>
            <person name="Meyerdierks A."/>
            <person name="Storesund J.E."/>
            <person name="Kallscheuer N."/>
            <person name="Luecker S."/>
            <person name="Lage O.M."/>
            <person name="Pohl T."/>
            <person name="Merkel B.J."/>
            <person name="Hornburger P."/>
            <person name="Mueller R.-W."/>
            <person name="Bruemmer F."/>
            <person name="Labrenz M."/>
            <person name="Spormann A.M."/>
            <person name="Op den Camp H."/>
            <person name="Overmann J."/>
            <person name="Amann R."/>
            <person name="Jetten M.S.M."/>
            <person name="Mascher T."/>
            <person name="Medema M.H."/>
            <person name="Devos D.P."/>
            <person name="Kaster A.-K."/>
            <person name="Ovreas L."/>
            <person name="Rohde M."/>
            <person name="Galperin M.Y."/>
            <person name="Jogler C."/>
        </authorList>
    </citation>
    <scope>NUCLEOTIDE SEQUENCE [LARGE SCALE GENOMIC DNA]</scope>
    <source>
        <strain evidence="8">Pan97</strain>
    </source>
</reference>
<evidence type="ECO:0000313" key="8">
    <source>
        <dbReference type="Proteomes" id="UP000318626"/>
    </source>
</evidence>
<dbReference type="AlphaFoldDB" id="A0A518CAK9"/>
<dbReference type="InterPro" id="IPR006139">
    <property type="entry name" value="D-isomer_2_OHA_DH_cat_dom"/>
</dbReference>
<dbReference type="SUPFAM" id="SSF52283">
    <property type="entry name" value="Formate/glycerate dehydrogenase catalytic domain-like"/>
    <property type="match status" value="1"/>
</dbReference>
<evidence type="ECO:0000256" key="1">
    <source>
        <dbReference type="ARBA" id="ARBA00005854"/>
    </source>
</evidence>
<dbReference type="PROSITE" id="PS00671">
    <property type="entry name" value="D_2_HYDROXYACID_DH_3"/>
    <property type="match status" value="1"/>
</dbReference>
<gene>
    <name evidence="7" type="primary">serA_2</name>
    <name evidence="7" type="ORF">Pan97_33140</name>
</gene>
<dbReference type="Pfam" id="PF02826">
    <property type="entry name" value="2-Hacid_dh_C"/>
    <property type="match status" value="1"/>
</dbReference>
<dbReference type="PANTHER" id="PTHR42789:SF1">
    <property type="entry name" value="D-ISOMER SPECIFIC 2-HYDROXYACID DEHYDROGENASE FAMILY PROTEIN (AFU_ORTHOLOGUE AFUA_6G10090)"/>
    <property type="match status" value="1"/>
</dbReference>
<dbReference type="GO" id="GO:0051287">
    <property type="term" value="F:NAD binding"/>
    <property type="evidence" value="ECO:0007669"/>
    <property type="project" value="InterPro"/>
</dbReference>
<evidence type="ECO:0000256" key="4">
    <source>
        <dbReference type="RuleBase" id="RU003719"/>
    </source>
</evidence>
<dbReference type="InterPro" id="IPR006140">
    <property type="entry name" value="D-isomer_DH_NAD-bd"/>
</dbReference>
<organism evidence="7 8">
    <name type="scientific">Bremerella volcania</name>
    <dbReference type="NCBI Taxonomy" id="2527984"/>
    <lineage>
        <taxon>Bacteria</taxon>
        <taxon>Pseudomonadati</taxon>
        <taxon>Planctomycetota</taxon>
        <taxon>Planctomycetia</taxon>
        <taxon>Pirellulales</taxon>
        <taxon>Pirellulaceae</taxon>
        <taxon>Bremerella</taxon>
    </lineage>
</organism>
<dbReference type="Pfam" id="PF00389">
    <property type="entry name" value="2-Hacid_dh"/>
    <property type="match status" value="1"/>
</dbReference>
<dbReference type="GO" id="GO:0004617">
    <property type="term" value="F:phosphoglycerate dehydrogenase activity"/>
    <property type="evidence" value="ECO:0007669"/>
    <property type="project" value="UniProtKB-EC"/>
</dbReference>
<sequence>MPTIAVTGDHFHFPHQQYYGILTKAGYEVRFIDPVKNNLNQPDTLLQQLAGCDAVMCSTEPYPADLLDKCQIRVLSRLGVGFDSIDLEAATANNIVVCRTPGILHESAAEQTLAFLFAISRNVIERDRQVRQGHWKRTCWPRLAGQTLGLLGLGLIGRCVAEKALALGMKVIAYDPVAAPHDEIELVTLDRLWSDSDIVSLHAPCTPETANIINHVTLERMKRGVVIVNTSRGGLVNENALAEALQSGQVLAAGLDVFHEEPPKPDDPLLKLENVILAPHMAGMDLESERAMATMAAENIIALHRGQWPAANIVNPEVKPTWKW</sequence>
<dbReference type="RefSeq" id="WP_165698797.1">
    <property type="nucleotide sequence ID" value="NZ_CP036289.1"/>
</dbReference>
<evidence type="ECO:0000259" key="5">
    <source>
        <dbReference type="Pfam" id="PF00389"/>
    </source>
</evidence>
<keyword evidence="2 4" id="KW-0560">Oxidoreductase</keyword>
<dbReference type="InterPro" id="IPR036291">
    <property type="entry name" value="NAD(P)-bd_dom_sf"/>
</dbReference>
<dbReference type="PANTHER" id="PTHR42789">
    <property type="entry name" value="D-ISOMER SPECIFIC 2-HYDROXYACID DEHYDROGENASE FAMILY PROTEIN (AFU_ORTHOLOGUE AFUA_6G10090)"/>
    <property type="match status" value="1"/>
</dbReference>
<dbReference type="FunFam" id="3.40.50.720:FF:000203">
    <property type="entry name" value="D-3-phosphoglycerate dehydrogenase (SerA)"/>
    <property type="match status" value="1"/>
</dbReference>
<dbReference type="EMBL" id="CP036289">
    <property type="protein sequence ID" value="QDU76268.1"/>
    <property type="molecule type" value="Genomic_DNA"/>
</dbReference>
<dbReference type="InterPro" id="IPR050857">
    <property type="entry name" value="D-2-hydroxyacid_DH"/>
</dbReference>
<evidence type="ECO:0000259" key="6">
    <source>
        <dbReference type="Pfam" id="PF02826"/>
    </source>
</evidence>
<protein>
    <submittedName>
        <fullName evidence="7">D-3-phosphoglycerate dehydrogenase</fullName>
        <ecNumber evidence="7">1.1.1.95</ecNumber>
    </submittedName>
</protein>
<evidence type="ECO:0000313" key="7">
    <source>
        <dbReference type="EMBL" id="QDU76268.1"/>
    </source>
</evidence>
<proteinExistence type="inferred from homology"/>
<accession>A0A518CAK9</accession>
<feature type="domain" description="D-isomer specific 2-hydroxyacid dehydrogenase catalytic" evidence="5">
    <location>
        <begin position="21"/>
        <end position="314"/>
    </location>
</feature>
<dbReference type="PROSITE" id="PS00670">
    <property type="entry name" value="D_2_HYDROXYACID_DH_2"/>
    <property type="match status" value="1"/>
</dbReference>
<keyword evidence="3" id="KW-0520">NAD</keyword>
<name>A0A518CAK9_9BACT</name>
<dbReference type="EC" id="1.1.1.95" evidence="7"/>
<evidence type="ECO:0000256" key="3">
    <source>
        <dbReference type="ARBA" id="ARBA00023027"/>
    </source>
</evidence>
<feature type="domain" description="D-isomer specific 2-hydroxyacid dehydrogenase NAD-binding" evidence="6">
    <location>
        <begin position="113"/>
        <end position="282"/>
    </location>
</feature>
<keyword evidence="8" id="KW-1185">Reference proteome</keyword>
<evidence type="ECO:0000256" key="2">
    <source>
        <dbReference type="ARBA" id="ARBA00023002"/>
    </source>
</evidence>